<proteinExistence type="predicted"/>
<accession>A0A9P8FK10</accession>
<organism evidence="1 2">
    <name type="scientific">Aureobasidium melanogenum</name>
    <name type="common">Aureobasidium pullulans var. melanogenum</name>
    <dbReference type="NCBI Taxonomy" id="46634"/>
    <lineage>
        <taxon>Eukaryota</taxon>
        <taxon>Fungi</taxon>
        <taxon>Dikarya</taxon>
        <taxon>Ascomycota</taxon>
        <taxon>Pezizomycotina</taxon>
        <taxon>Dothideomycetes</taxon>
        <taxon>Dothideomycetidae</taxon>
        <taxon>Dothideales</taxon>
        <taxon>Saccotheciaceae</taxon>
        <taxon>Aureobasidium</taxon>
    </lineage>
</organism>
<dbReference type="InterPro" id="IPR022190">
    <property type="entry name" value="DUF3716"/>
</dbReference>
<reference evidence="1" key="1">
    <citation type="journal article" date="2021" name="J Fungi (Basel)">
        <title>Virulence traits and population genomics of the black yeast Aureobasidium melanogenum.</title>
        <authorList>
            <person name="Cernosa A."/>
            <person name="Sun X."/>
            <person name="Gostincar C."/>
            <person name="Fang C."/>
            <person name="Gunde-Cimerman N."/>
            <person name="Song Z."/>
        </authorList>
    </citation>
    <scope>NUCLEOTIDE SEQUENCE</scope>
    <source>
        <strain evidence="1">EXF-9298</strain>
    </source>
</reference>
<name>A0A9P8FK10_AURME</name>
<reference evidence="1" key="2">
    <citation type="submission" date="2021-08" db="EMBL/GenBank/DDBJ databases">
        <authorList>
            <person name="Gostincar C."/>
            <person name="Sun X."/>
            <person name="Song Z."/>
            <person name="Gunde-Cimerman N."/>
        </authorList>
    </citation>
    <scope>NUCLEOTIDE SEQUENCE</scope>
    <source>
        <strain evidence="1">EXF-9298</strain>
    </source>
</reference>
<keyword evidence="2" id="KW-1185">Reference proteome</keyword>
<dbReference type="Pfam" id="PF12511">
    <property type="entry name" value="DUF3716"/>
    <property type="match status" value="1"/>
</dbReference>
<dbReference type="EMBL" id="JAHFXS010002181">
    <property type="protein sequence ID" value="KAG9973551.1"/>
    <property type="molecule type" value="Genomic_DNA"/>
</dbReference>
<dbReference type="Proteomes" id="UP000729357">
    <property type="component" value="Unassembled WGS sequence"/>
</dbReference>
<feature type="non-terminal residue" evidence="1">
    <location>
        <position position="160"/>
    </location>
</feature>
<sequence length="160" mass="17948">MSSSNAELDRFMAVLRTRGRMTLAHLRNVFRAGRQVPQHLLPTEIARYIHDPEQRYEPTKFPSLHPELPHCPTDWRDIPNPDVHSGLDRYAGWIVQCSSTGEHMEHCGSCQPDDQPFVECIAVDDAHEAEVQTTYHNGQEGACGGCIWAGMKGACEHNGN</sequence>
<dbReference type="AlphaFoldDB" id="A0A9P8FK10"/>
<evidence type="ECO:0000313" key="1">
    <source>
        <dbReference type="EMBL" id="KAG9973551.1"/>
    </source>
</evidence>
<comment type="caution">
    <text evidence="1">The sequence shown here is derived from an EMBL/GenBank/DDBJ whole genome shotgun (WGS) entry which is preliminary data.</text>
</comment>
<gene>
    <name evidence="1" type="ORF">KCU98_g12568</name>
</gene>
<evidence type="ECO:0000313" key="2">
    <source>
        <dbReference type="Proteomes" id="UP000729357"/>
    </source>
</evidence>
<protein>
    <submittedName>
        <fullName evidence="1">Uncharacterized protein</fullName>
    </submittedName>
</protein>